<dbReference type="KEGG" id="xtw:AB672_02140"/>
<keyword evidence="4" id="KW-1185">Reference proteome</keyword>
<sequence length="106" mass="12251">MSKTLYKITFVNHGKLYELYARRVISSHLWGFNEISELVFDMHGGLVVDPIEEQLRYEFANTKTLHLPMQSIVRVEEVDKKGQSVIRDADTGEKVVTPFLAPFKPR</sequence>
<dbReference type="EMBL" id="JDSQ01000041">
    <property type="protein sequence ID" value="EWS76994.1"/>
    <property type="molecule type" value="Genomic_DNA"/>
</dbReference>
<comment type="caution">
    <text evidence="1">The sequence shown here is derived from an EMBL/GenBank/DDBJ whole genome shotgun (WGS) entry which is preliminary data.</text>
</comment>
<reference evidence="2" key="2">
    <citation type="submission" date="2021-11" db="EMBL/GenBank/DDBJ databases">
        <title>Genome sequence of Xylella taiwanensis PLS432.</title>
        <authorList>
            <person name="Weng L.-W."/>
            <person name="Su C.-C."/>
            <person name="Tsai C.-W."/>
            <person name="Kuo C.-H."/>
        </authorList>
    </citation>
    <scope>NUCLEOTIDE SEQUENCE</scope>
    <source>
        <strain evidence="2">PLS432</strain>
    </source>
</reference>
<gene>
    <name evidence="1" type="ORF">AF72_13185</name>
    <name evidence="2" type="ORF">LPH55_06890</name>
</gene>
<dbReference type="OrthoDB" id="5641137at2"/>
<evidence type="ECO:0000313" key="1">
    <source>
        <dbReference type="EMBL" id="EWS76994.1"/>
    </source>
</evidence>
<dbReference type="EMBL" id="JAJPPU010000002">
    <property type="protein sequence ID" value="MCD8473188.1"/>
    <property type="molecule type" value="Genomic_DNA"/>
</dbReference>
<dbReference type="eggNOG" id="COG4517">
    <property type="taxonomic scope" value="Bacteria"/>
</dbReference>
<dbReference type="PATRIC" id="fig|1444770.3.peg.3116"/>
<dbReference type="STRING" id="1444770.AF72_13185"/>
<dbReference type="RefSeq" id="WP_038273062.1">
    <property type="nucleotide sequence ID" value="NZ_CP053627.1"/>
</dbReference>
<dbReference type="Pfam" id="PF08850">
    <property type="entry name" value="DUF1820"/>
    <property type="match status" value="1"/>
</dbReference>
<name>Z9JFN8_9GAMM</name>
<reference evidence="1 3" key="1">
    <citation type="journal article" date="2014" name="Genome Announc.">
        <title>Draft Genome Sequence of Xylella fastidiosa Pear Leaf Scorch Strain in Taiwan.</title>
        <authorList>
            <person name="Su C.C."/>
            <person name="Deng W.L."/>
            <person name="Jan F.J."/>
            <person name="Chang C.J."/>
            <person name="Huang H."/>
            <person name="Chen J."/>
        </authorList>
    </citation>
    <scope>NUCLEOTIDE SEQUENCE [LARGE SCALE GENOMIC DNA]</scope>
    <source>
        <strain evidence="1 3">PLS229</strain>
    </source>
</reference>
<dbReference type="PIRSF" id="PIRSF028538">
    <property type="entry name" value="DUF1820"/>
    <property type="match status" value="1"/>
</dbReference>
<evidence type="ECO:0000313" key="4">
    <source>
        <dbReference type="Proteomes" id="UP001430701"/>
    </source>
</evidence>
<proteinExistence type="predicted"/>
<dbReference type="Proteomes" id="UP001430701">
    <property type="component" value="Unassembled WGS sequence"/>
</dbReference>
<protein>
    <submittedName>
        <fullName evidence="2">DUF1820 family protein</fullName>
    </submittedName>
</protein>
<dbReference type="AlphaFoldDB" id="Z9JFN8"/>
<evidence type="ECO:0000313" key="3">
    <source>
        <dbReference type="Proteomes" id="UP000020406"/>
    </source>
</evidence>
<accession>Z9JFN8</accession>
<dbReference type="Proteomes" id="UP000020406">
    <property type="component" value="Unassembled WGS sequence"/>
</dbReference>
<dbReference type="InterPro" id="IPR014949">
    <property type="entry name" value="DUF1820"/>
</dbReference>
<organism evidence="1 3">
    <name type="scientific">Xylella taiwanensis</name>
    <dbReference type="NCBI Taxonomy" id="1444770"/>
    <lineage>
        <taxon>Bacteria</taxon>
        <taxon>Pseudomonadati</taxon>
        <taxon>Pseudomonadota</taxon>
        <taxon>Gammaproteobacteria</taxon>
        <taxon>Lysobacterales</taxon>
        <taxon>Lysobacteraceae</taxon>
        <taxon>Xylella</taxon>
    </lineage>
</organism>
<evidence type="ECO:0000313" key="2">
    <source>
        <dbReference type="EMBL" id="MCD8473188.1"/>
    </source>
</evidence>
<dbReference type="GeneID" id="68900075"/>